<dbReference type="EMBL" id="JAVDTF010000001">
    <property type="protein sequence ID" value="MDR6782644.1"/>
    <property type="molecule type" value="Genomic_DNA"/>
</dbReference>
<proteinExistence type="predicted"/>
<accession>A0ACC6KTS2</accession>
<dbReference type="Proteomes" id="UP001246858">
    <property type="component" value="Unassembled WGS sequence"/>
</dbReference>
<reference evidence="1" key="1">
    <citation type="submission" date="2023-07" db="EMBL/GenBank/DDBJ databases">
        <title>Sorghum-associated microbial communities from plants grown in Nebraska, USA.</title>
        <authorList>
            <person name="Schachtman D."/>
        </authorList>
    </citation>
    <scope>NUCLEOTIDE SEQUENCE</scope>
    <source>
        <strain evidence="1">2697</strain>
    </source>
</reference>
<comment type="caution">
    <text evidence="1">The sequence shown here is derived from an EMBL/GenBank/DDBJ whole genome shotgun (WGS) entry which is preliminary data.</text>
</comment>
<gene>
    <name evidence="1" type="ORF">J2X78_001196</name>
</gene>
<sequence>MKHSICSFVICLLVCTGSLASAQQANPKYDKKLADSLKADAYGMKMYYLVILKTGANTTENKTTTDSLFKGHMQNIGQLAKQGKLVVAGPMKKNDKNYRGIFILNSASMEEAAALLNTDPAIRHKLLDVEIYGWYGSAALPMYLPYHEKVEKNQ</sequence>
<evidence type="ECO:0000313" key="2">
    <source>
        <dbReference type="Proteomes" id="UP001246858"/>
    </source>
</evidence>
<keyword evidence="2" id="KW-1185">Reference proteome</keyword>
<name>A0ACC6KTS2_9SPHI</name>
<organism evidence="1 2">
    <name type="scientific">Pedobacter africanus</name>
    <dbReference type="NCBI Taxonomy" id="151894"/>
    <lineage>
        <taxon>Bacteria</taxon>
        <taxon>Pseudomonadati</taxon>
        <taxon>Bacteroidota</taxon>
        <taxon>Sphingobacteriia</taxon>
        <taxon>Sphingobacteriales</taxon>
        <taxon>Sphingobacteriaceae</taxon>
        <taxon>Pedobacter</taxon>
    </lineage>
</organism>
<protein>
    <submittedName>
        <fullName evidence="1">Uncharacterized protein YciI</fullName>
    </submittedName>
</protein>
<evidence type="ECO:0000313" key="1">
    <source>
        <dbReference type="EMBL" id="MDR6782644.1"/>
    </source>
</evidence>